<keyword evidence="3" id="KW-0238">DNA-binding</keyword>
<dbReference type="Gene3D" id="3.40.190.10">
    <property type="entry name" value="Periplasmic binding protein-like II"/>
    <property type="match status" value="2"/>
</dbReference>
<dbReference type="PATRIC" id="fig|1454003.3.peg.2170"/>
<accession>A0A011PT49</accession>
<evidence type="ECO:0000313" key="6">
    <source>
        <dbReference type="EMBL" id="EXI79985.1"/>
    </source>
</evidence>
<dbReference type="InterPro" id="IPR037423">
    <property type="entry name" value="CysB_PBP2"/>
</dbReference>
<comment type="similarity">
    <text evidence="1">Belongs to the LysR transcriptional regulatory family.</text>
</comment>
<evidence type="ECO:0000256" key="3">
    <source>
        <dbReference type="ARBA" id="ARBA00023125"/>
    </source>
</evidence>
<keyword evidence="2" id="KW-0805">Transcription regulation</keyword>
<dbReference type="GO" id="GO:0003700">
    <property type="term" value="F:DNA-binding transcription factor activity"/>
    <property type="evidence" value="ECO:0007669"/>
    <property type="project" value="InterPro"/>
</dbReference>
<dbReference type="AlphaFoldDB" id="A0A011PT49"/>
<dbReference type="PANTHER" id="PTHR30126:SF6">
    <property type="entry name" value="HTH-TYPE TRANSCRIPTIONAL REGULATOR CYSB-RELATED"/>
    <property type="match status" value="1"/>
</dbReference>
<protein>
    <submittedName>
        <fullName evidence="6">Cys regulon transcriptional activator</fullName>
    </submittedName>
</protein>
<dbReference type="GO" id="GO:0000976">
    <property type="term" value="F:transcription cis-regulatory region binding"/>
    <property type="evidence" value="ECO:0007669"/>
    <property type="project" value="TreeGrafter"/>
</dbReference>
<gene>
    <name evidence="6" type="primary">cysB</name>
    <name evidence="6" type="ORF">AW10_02130</name>
</gene>
<dbReference type="InterPro" id="IPR036388">
    <property type="entry name" value="WH-like_DNA-bd_sf"/>
</dbReference>
<dbReference type="InterPro" id="IPR000847">
    <property type="entry name" value="LysR_HTH_N"/>
</dbReference>
<dbReference type="EMBL" id="JEMX01000044">
    <property type="protein sequence ID" value="EXI79985.1"/>
    <property type="molecule type" value="Genomic_DNA"/>
</dbReference>
<evidence type="ECO:0000313" key="7">
    <source>
        <dbReference type="Proteomes" id="UP000021816"/>
    </source>
</evidence>
<dbReference type="PRINTS" id="PR00039">
    <property type="entry name" value="HTHLYSR"/>
</dbReference>
<organism evidence="6 7">
    <name type="scientific">Candidatus Accumulibacter appositus</name>
    <dbReference type="NCBI Taxonomy" id="1454003"/>
    <lineage>
        <taxon>Bacteria</taxon>
        <taxon>Pseudomonadati</taxon>
        <taxon>Pseudomonadota</taxon>
        <taxon>Betaproteobacteria</taxon>
        <taxon>Candidatus Accumulibacter</taxon>
    </lineage>
</organism>
<dbReference type="STRING" id="1454003.AW10_02130"/>
<dbReference type="SUPFAM" id="SSF53850">
    <property type="entry name" value="Periplasmic binding protein-like II"/>
    <property type="match status" value="1"/>
</dbReference>
<dbReference type="Pfam" id="PF00126">
    <property type="entry name" value="HTH_1"/>
    <property type="match status" value="1"/>
</dbReference>
<dbReference type="CDD" id="cd08413">
    <property type="entry name" value="PBP2_CysB_like"/>
    <property type="match status" value="1"/>
</dbReference>
<dbReference type="FunFam" id="1.10.10.10:FF:000001">
    <property type="entry name" value="LysR family transcriptional regulator"/>
    <property type="match status" value="1"/>
</dbReference>
<name>A0A011PT49_9PROT</name>
<comment type="caution">
    <text evidence="6">The sequence shown here is derived from an EMBL/GenBank/DDBJ whole genome shotgun (WGS) entry which is preliminary data.</text>
</comment>
<reference evidence="6 7" key="1">
    <citation type="submission" date="2014-02" db="EMBL/GenBank/DDBJ databases">
        <title>Expanding our view of genomic diversity in Candidatus Accumulibacter clades.</title>
        <authorList>
            <person name="Skennerton C.T."/>
            <person name="Barr J.J."/>
            <person name="Slater F.R."/>
            <person name="Bond P.L."/>
            <person name="Tyson G.W."/>
        </authorList>
    </citation>
    <scope>NUCLEOTIDE SEQUENCE [LARGE SCALE GENOMIC DNA]</scope>
    <source>
        <strain evidence="7">BA-92</strain>
    </source>
</reference>
<evidence type="ECO:0000256" key="4">
    <source>
        <dbReference type="ARBA" id="ARBA00023163"/>
    </source>
</evidence>
<dbReference type="NCBIfam" id="NF009327">
    <property type="entry name" value="PRK12684.1"/>
    <property type="match status" value="1"/>
</dbReference>
<proteinExistence type="inferred from homology"/>
<dbReference type="InterPro" id="IPR005119">
    <property type="entry name" value="LysR_subst-bd"/>
</dbReference>
<dbReference type="Gene3D" id="1.10.10.10">
    <property type="entry name" value="Winged helix-like DNA-binding domain superfamily/Winged helix DNA-binding domain"/>
    <property type="match status" value="1"/>
</dbReference>
<evidence type="ECO:0000259" key="5">
    <source>
        <dbReference type="PROSITE" id="PS50931"/>
    </source>
</evidence>
<dbReference type="GO" id="GO:0019344">
    <property type="term" value="P:cysteine biosynthetic process"/>
    <property type="evidence" value="ECO:0007669"/>
    <property type="project" value="TreeGrafter"/>
</dbReference>
<evidence type="ECO:0000256" key="2">
    <source>
        <dbReference type="ARBA" id="ARBA00023015"/>
    </source>
</evidence>
<dbReference type="Pfam" id="PF03466">
    <property type="entry name" value="LysR_substrate"/>
    <property type="match status" value="1"/>
</dbReference>
<dbReference type="PANTHER" id="PTHR30126">
    <property type="entry name" value="HTH-TYPE TRANSCRIPTIONAL REGULATOR"/>
    <property type="match status" value="1"/>
</dbReference>
<sequence length="315" mass="34723">MKLQQLRYLVEVAQRSLNVSEAAAALYTSQPGISKQIKLLEDELGVIVFERSGRRLTAVTEPGKAVLEIAERILRDTENIRRVGEEYAGGDSGSLVIATTHTQARYALPGVVKKFVDRHPRVRLSLRQGHPTQIAEWALKGEADIAIATEALDQYPQLLMLPCYQWVHCVIAPDGHPILGEKPLALTTLARWPLITYDSAFAGRSRINKAFELAQLTANVVLTAIDADVIKTYVSLGLGLGIIASMAFDAARDAGLQALPAEHLFGSNTTRIGLRRGNHIRRYEYDFIELFAPQLTRKAVDMAIAGARPGEEYQL</sequence>
<dbReference type="SUPFAM" id="SSF46785">
    <property type="entry name" value="Winged helix' DNA-binding domain"/>
    <property type="match status" value="1"/>
</dbReference>
<feature type="domain" description="HTH lysR-type" evidence="5">
    <location>
        <begin position="1"/>
        <end position="59"/>
    </location>
</feature>
<evidence type="ECO:0000256" key="1">
    <source>
        <dbReference type="ARBA" id="ARBA00009437"/>
    </source>
</evidence>
<dbReference type="InterPro" id="IPR036390">
    <property type="entry name" value="WH_DNA-bd_sf"/>
</dbReference>
<dbReference type="Proteomes" id="UP000021816">
    <property type="component" value="Unassembled WGS sequence"/>
</dbReference>
<dbReference type="PROSITE" id="PS50931">
    <property type="entry name" value="HTH_LYSR"/>
    <property type="match status" value="1"/>
</dbReference>
<keyword evidence="4" id="KW-0804">Transcription</keyword>